<name>A0AA40KNA1_9HYME</name>
<gene>
    <name evidence="2" type="ORF">K0M31_005054</name>
</gene>
<feature type="non-terminal residue" evidence="2">
    <location>
        <position position="1"/>
    </location>
</feature>
<keyword evidence="3" id="KW-1185">Reference proteome</keyword>
<dbReference type="EMBL" id="JAHYIQ010000014">
    <property type="protein sequence ID" value="KAK1126416.1"/>
    <property type="molecule type" value="Genomic_DNA"/>
</dbReference>
<sequence>LGCSPKPTEPFVGRRKKRRKGLQQDVQLKTVDRTARSDQLTFEFQAEMIPSEKEAAEKAVELAHAKRGWTIIALHSSPAGIARGKSRGDLRDGMRGCDR</sequence>
<evidence type="ECO:0000313" key="2">
    <source>
        <dbReference type="EMBL" id="KAK1126416.1"/>
    </source>
</evidence>
<protein>
    <submittedName>
        <fullName evidence="2">Uncharacterized protein</fullName>
    </submittedName>
</protein>
<reference evidence="2" key="1">
    <citation type="submission" date="2021-10" db="EMBL/GenBank/DDBJ databases">
        <title>Melipona bicolor Genome sequencing and assembly.</title>
        <authorList>
            <person name="Araujo N.S."/>
            <person name="Arias M.C."/>
        </authorList>
    </citation>
    <scope>NUCLEOTIDE SEQUENCE</scope>
    <source>
        <strain evidence="2">USP_2M_L1-L4_2017</strain>
        <tissue evidence="2">Whole body</tissue>
    </source>
</reference>
<evidence type="ECO:0000256" key="1">
    <source>
        <dbReference type="SAM" id="MobiDB-lite"/>
    </source>
</evidence>
<feature type="region of interest" description="Disordered" evidence="1">
    <location>
        <begin position="1"/>
        <end position="27"/>
    </location>
</feature>
<evidence type="ECO:0000313" key="3">
    <source>
        <dbReference type="Proteomes" id="UP001177670"/>
    </source>
</evidence>
<feature type="compositionally biased region" description="Basic and acidic residues" evidence="1">
    <location>
        <begin position="86"/>
        <end position="99"/>
    </location>
</feature>
<comment type="caution">
    <text evidence="2">The sequence shown here is derived from an EMBL/GenBank/DDBJ whole genome shotgun (WGS) entry which is preliminary data.</text>
</comment>
<organism evidence="2 3">
    <name type="scientific">Melipona bicolor</name>
    <dbReference type="NCBI Taxonomy" id="60889"/>
    <lineage>
        <taxon>Eukaryota</taxon>
        <taxon>Metazoa</taxon>
        <taxon>Ecdysozoa</taxon>
        <taxon>Arthropoda</taxon>
        <taxon>Hexapoda</taxon>
        <taxon>Insecta</taxon>
        <taxon>Pterygota</taxon>
        <taxon>Neoptera</taxon>
        <taxon>Endopterygota</taxon>
        <taxon>Hymenoptera</taxon>
        <taxon>Apocrita</taxon>
        <taxon>Aculeata</taxon>
        <taxon>Apoidea</taxon>
        <taxon>Anthophila</taxon>
        <taxon>Apidae</taxon>
        <taxon>Melipona</taxon>
    </lineage>
</organism>
<proteinExistence type="predicted"/>
<dbReference type="AlphaFoldDB" id="A0AA40KNA1"/>
<dbReference type="Proteomes" id="UP001177670">
    <property type="component" value="Unassembled WGS sequence"/>
</dbReference>
<feature type="region of interest" description="Disordered" evidence="1">
    <location>
        <begin position="80"/>
        <end position="99"/>
    </location>
</feature>
<accession>A0AA40KNA1</accession>